<name>A0A1N6EK43_9BURK</name>
<feature type="compositionally biased region" description="Pro residues" evidence="1">
    <location>
        <begin position="17"/>
        <end position="26"/>
    </location>
</feature>
<feature type="region of interest" description="Disordered" evidence="1">
    <location>
        <begin position="883"/>
        <end position="909"/>
    </location>
</feature>
<evidence type="ECO:0000256" key="1">
    <source>
        <dbReference type="SAM" id="MobiDB-lite"/>
    </source>
</evidence>
<dbReference type="AlphaFoldDB" id="A0A1N6EK43"/>
<proteinExistence type="predicted"/>
<dbReference type="RefSeq" id="WP_074263023.1">
    <property type="nucleotide sequence ID" value="NZ_FSRM01000001.1"/>
</dbReference>
<evidence type="ECO:0000313" key="2">
    <source>
        <dbReference type="EMBL" id="SIN83378.1"/>
    </source>
</evidence>
<evidence type="ECO:0000313" key="3">
    <source>
        <dbReference type="Proteomes" id="UP000184693"/>
    </source>
</evidence>
<dbReference type="InterPro" id="IPR023346">
    <property type="entry name" value="Lysozyme-like_dom_sf"/>
</dbReference>
<reference evidence="2 3" key="1">
    <citation type="submission" date="2016-11" db="EMBL/GenBank/DDBJ databases">
        <authorList>
            <person name="Jaros S."/>
            <person name="Januszkiewicz K."/>
            <person name="Wedrychowicz H."/>
        </authorList>
    </citation>
    <scope>NUCLEOTIDE SEQUENCE [LARGE SCALE GENOMIC DNA]</scope>
    <source>
        <strain evidence="2 3">GAS86</strain>
    </source>
</reference>
<dbReference type="SUPFAM" id="SSF53955">
    <property type="entry name" value="Lysozyme-like"/>
    <property type="match status" value="1"/>
</dbReference>
<dbReference type="OrthoDB" id="1242806at2"/>
<organism evidence="2 3">
    <name type="scientific">Paraburkholderia phenazinium</name>
    <dbReference type="NCBI Taxonomy" id="60549"/>
    <lineage>
        <taxon>Bacteria</taxon>
        <taxon>Pseudomonadati</taxon>
        <taxon>Pseudomonadota</taxon>
        <taxon>Betaproteobacteria</taxon>
        <taxon>Burkholderiales</taxon>
        <taxon>Burkholderiaceae</taxon>
        <taxon>Paraburkholderia</taxon>
    </lineage>
</organism>
<protein>
    <submittedName>
        <fullName evidence="2">Muramidase (Phage lambda lysozyme)</fullName>
    </submittedName>
</protein>
<gene>
    <name evidence="2" type="ORF">SAMN05444168_0733</name>
</gene>
<accession>A0A1N6EK43</accession>
<dbReference type="Gene3D" id="1.10.530.10">
    <property type="match status" value="1"/>
</dbReference>
<dbReference type="Proteomes" id="UP000184693">
    <property type="component" value="Unassembled WGS sequence"/>
</dbReference>
<sequence length="947" mass="101740">MATHHGNPHHPGAPAAPASPPPPPQWQPLNWSFPFAPISGNEADPQTWLSALASSDGGFYPLGSNGMYHGGIHFGAGTGGKLKQGDGVRAIADGEVVAYRLDSAYPELTYPPFPPRYALYSTGFVLIRHRLVLPPEPDRQGASSTAATPASGASATTASGPQAYQPPADEVLEFYSLYMHQLDWKGYQDAQTEGGNAPAPSIHPLPFWEGDRHFRVGAKANDHQAQPRQLNAPLNIGTPSDALNTTTLAGGALLGGALSGPAPDSLGALSTYPDQLRYTVPPAGPADAPQDAGTSRTGVRICDRTNGTAIGLLPRGGELTIVGNAANGWAQIAKIIKGTPVAAIAGGTPDPRAVTGWINLDELDAVIDPKPLDTVVVLDKPFPVQAGDVVGYLGEYQNSTEASLLPPKREFPLLHLEVFTGAQINDFINKSKERAKKLPDKPLLLIRQGVKLVKPADPQSNTGLVGLTLAFATGKQGDPGKGLWAKVQPTKLAAQPSTHGHGHNHPASGTPVGDPLWVDRTKHAGKVAAGPVPTWATFPLQLANADAPDVGYQQVFSRAQLDQGREIDRAIDDQGTQWWKIAAGDEDGRTMTGWVCEKSHPSTLWESPWAWLGFNTVDTTSVPLLDMYRRCRFETKRLIEGDNEKEFSTVAAAVNAGQFISKLEKAAKRQGSGKGNVVPADLRKALTVPWLAEAVSHLIFRYESEWGGDMGKWEKFLPLMRTLGGSIWKTEMERIKKLQWWDKVKAVEGFPVDADVWHIHPIGLVGNFSTSSASLSLAEARVRALLRVIRVGEGTSSDRGYVTLYGGGIFQGFADHPRKKITAGNYTSTAAGAYQILEKTWDGLVSKKQYSDFSPAIQDGAAVQLLVTRHALNPIMSGDLSTAIHGSGGKAEGTNKEWASQPDSPYGQPVMTMDRANKLFAEYLEDELRGHTTLTVPQGELLKWQKE</sequence>
<feature type="region of interest" description="Disordered" evidence="1">
    <location>
        <begin position="1"/>
        <end position="26"/>
    </location>
</feature>
<dbReference type="EMBL" id="FSRM01000001">
    <property type="protein sequence ID" value="SIN83378.1"/>
    <property type="molecule type" value="Genomic_DNA"/>
</dbReference>
<feature type="region of interest" description="Disordered" evidence="1">
    <location>
        <begin position="136"/>
        <end position="165"/>
    </location>
</feature>
<dbReference type="CDD" id="cd00736">
    <property type="entry name" value="lambda_lys-like"/>
    <property type="match status" value="1"/>
</dbReference>
<feature type="compositionally biased region" description="Low complexity" evidence="1">
    <location>
        <begin position="140"/>
        <end position="163"/>
    </location>
</feature>